<keyword evidence="4" id="KW-1185">Reference proteome</keyword>
<protein>
    <recommendedName>
        <fullName evidence="2">Pre-mRNA-splicing factor SLU7 domain-containing protein</fullName>
    </recommendedName>
</protein>
<accession>A0A9K3D033</accession>
<evidence type="ECO:0000256" key="1">
    <source>
        <dbReference type="SAM" id="MobiDB-lite"/>
    </source>
</evidence>
<evidence type="ECO:0000259" key="2">
    <source>
        <dbReference type="Pfam" id="PF11708"/>
    </source>
</evidence>
<dbReference type="InterPro" id="IPR021715">
    <property type="entry name" value="Slu7_dom"/>
</dbReference>
<evidence type="ECO:0000313" key="4">
    <source>
        <dbReference type="Proteomes" id="UP000265618"/>
    </source>
</evidence>
<gene>
    <name evidence="3" type="ORF">KIPB_008051</name>
</gene>
<reference evidence="3 4" key="1">
    <citation type="journal article" date="2018" name="PLoS ONE">
        <title>The draft genome of Kipferlia bialata reveals reductive genome evolution in fornicate parasites.</title>
        <authorList>
            <person name="Tanifuji G."/>
            <person name="Takabayashi S."/>
            <person name="Kume K."/>
            <person name="Takagi M."/>
            <person name="Nakayama T."/>
            <person name="Kamikawa R."/>
            <person name="Inagaki Y."/>
            <person name="Hashimoto T."/>
        </authorList>
    </citation>
    <scope>NUCLEOTIDE SEQUENCE [LARGE SCALE GENOMIC DNA]</scope>
    <source>
        <strain evidence="3">NY0173</strain>
    </source>
</reference>
<feature type="region of interest" description="Disordered" evidence="1">
    <location>
        <begin position="118"/>
        <end position="147"/>
    </location>
</feature>
<feature type="domain" description="Pre-mRNA-splicing factor SLU7" evidence="2">
    <location>
        <begin position="71"/>
        <end position="143"/>
    </location>
</feature>
<dbReference type="Proteomes" id="UP000265618">
    <property type="component" value="Unassembled WGS sequence"/>
</dbReference>
<dbReference type="AlphaFoldDB" id="A0A9K3D033"/>
<feature type="compositionally biased region" description="Basic and acidic residues" evidence="1">
    <location>
        <begin position="118"/>
        <end position="133"/>
    </location>
</feature>
<name>A0A9K3D033_9EUKA</name>
<dbReference type="EMBL" id="BDIP01002394">
    <property type="protein sequence ID" value="GIQ86237.1"/>
    <property type="molecule type" value="Genomic_DNA"/>
</dbReference>
<organism evidence="3 4">
    <name type="scientific">Kipferlia bialata</name>
    <dbReference type="NCBI Taxonomy" id="797122"/>
    <lineage>
        <taxon>Eukaryota</taxon>
        <taxon>Metamonada</taxon>
        <taxon>Carpediemonas-like organisms</taxon>
        <taxon>Kipferlia</taxon>
    </lineage>
</organism>
<comment type="caution">
    <text evidence="3">The sequence shown here is derived from an EMBL/GenBank/DDBJ whole genome shotgun (WGS) entry which is preliminary data.</text>
</comment>
<dbReference type="Pfam" id="PF11708">
    <property type="entry name" value="Slu7"/>
    <property type="match status" value="1"/>
</dbReference>
<sequence length="147" mass="16739">MWIDGYCGCVKCVDEVPEYLRDIGAIARGEKSAARDDSVYIGDRAHRREVLPDDAEDGFVRATAIDMYDTEEDRERVRQKDKEKEIAAEEAFVSAARERGHTNIHSVAMPTMAAAAYKQEKTQKDTATEDRRAQIVAKYGGKRRRRR</sequence>
<proteinExistence type="predicted"/>
<evidence type="ECO:0000313" key="3">
    <source>
        <dbReference type="EMBL" id="GIQ86237.1"/>
    </source>
</evidence>